<dbReference type="Proteomes" id="UP000199144">
    <property type="component" value="Unassembled WGS sequence"/>
</dbReference>
<dbReference type="PIRSF" id="PIRSF015000">
    <property type="entry name" value="UCP01500"/>
    <property type="match status" value="1"/>
</dbReference>
<evidence type="ECO:0000313" key="3">
    <source>
        <dbReference type="Proteomes" id="UP000199144"/>
    </source>
</evidence>
<dbReference type="InterPro" id="IPR014470">
    <property type="entry name" value="UCP01500"/>
</dbReference>
<keyword evidence="1" id="KW-0472">Membrane</keyword>
<feature type="transmembrane region" description="Helical" evidence="1">
    <location>
        <begin position="94"/>
        <end position="112"/>
    </location>
</feature>
<organism evidence="2 3">
    <name type="scientific">Shimia aestuarii</name>
    <dbReference type="NCBI Taxonomy" id="254406"/>
    <lineage>
        <taxon>Bacteria</taxon>
        <taxon>Pseudomonadati</taxon>
        <taxon>Pseudomonadota</taxon>
        <taxon>Alphaproteobacteria</taxon>
        <taxon>Rhodobacterales</taxon>
        <taxon>Roseobacteraceae</taxon>
    </lineage>
</organism>
<feature type="transmembrane region" description="Helical" evidence="1">
    <location>
        <begin position="214"/>
        <end position="236"/>
    </location>
</feature>
<reference evidence="2 3" key="1">
    <citation type="submission" date="2016-10" db="EMBL/GenBank/DDBJ databases">
        <authorList>
            <person name="de Groot N.N."/>
        </authorList>
    </citation>
    <scope>NUCLEOTIDE SEQUENCE [LARGE SCALE GENOMIC DNA]</scope>
    <source>
        <strain evidence="2 3">DSM 15283</strain>
    </source>
</reference>
<feature type="transmembrane region" description="Helical" evidence="1">
    <location>
        <begin position="177"/>
        <end position="194"/>
    </location>
</feature>
<gene>
    <name evidence="2" type="ORF">SAMN04488042_101457</name>
</gene>
<feature type="transmembrane region" description="Helical" evidence="1">
    <location>
        <begin position="70"/>
        <end position="88"/>
    </location>
</feature>
<keyword evidence="1" id="KW-0812">Transmembrane</keyword>
<name>A0A1I4I6H3_9RHOB</name>
<sequence>MHLFKTAPRTFQSFDRSCPPCKELNMQDPDSPVAPQDERKTLTAAEIGAVAHLYRGEVYRSTIWRTRLDTTTNWSVVTLGVALSISFAEPDASPLPLVLVGVLIVFFLILEARRYRYFNVWRARARWMETHFYAPLLHDGDLHMEENWQKTLASDYMRPAYHVSFLTAIGRRIRRNYLWILLIQSLAFAGKIAVHPTPVTSFEEALRRADIGPIPGEAIVAFTVLYILAWAGLAVWSSRADAQKARARGTQTSMG</sequence>
<keyword evidence="1" id="KW-1133">Transmembrane helix</keyword>
<dbReference type="EMBL" id="FOTQ01000001">
    <property type="protein sequence ID" value="SFL50008.1"/>
    <property type="molecule type" value="Genomic_DNA"/>
</dbReference>
<keyword evidence="3" id="KW-1185">Reference proteome</keyword>
<evidence type="ECO:0000256" key="1">
    <source>
        <dbReference type="SAM" id="Phobius"/>
    </source>
</evidence>
<protein>
    <submittedName>
        <fullName evidence="2">Uncharacterized membrane protein</fullName>
    </submittedName>
</protein>
<accession>A0A1I4I6H3</accession>
<dbReference type="Pfam" id="PF10028">
    <property type="entry name" value="DUF2270"/>
    <property type="match status" value="1"/>
</dbReference>
<evidence type="ECO:0000313" key="2">
    <source>
        <dbReference type="EMBL" id="SFL50008.1"/>
    </source>
</evidence>
<proteinExistence type="predicted"/>
<dbReference type="AlphaFoldDB" id="A0A1I4I6H3"/>